<name>F7T388_9BURK</name>
<feature type="transmembrane region" description="Helical" evidence="5">
    <location>
        <begin position="468"/>
        <end position="488"/>
    </location>
</feature>
<feature type="transmembrane region" description="Helical" evidence="5">
    <location>
        <begin position="78"/>
        <end position="98"/>
    </location>
</feature>
<gene>
    <name evidence="5" type="primary">nuoN</name>
    <name evidence="8" type="ORF">AXXA_17016</name>
</gene>
<keyword evidence="5" id="KW-0813">Transport</keyword>
<dbReference type="GO" id="GO:0012505">
    <property type="term" value="C:endomembrane system"/>
    <property type="evidence" value="ECO:0007669"/>
    <property type="project" value="UniProtKB-SubCell"/>
</dbReference>
<keyword evidence="5" id="KW-1278">Translocase</keyword>
<feature type="transmembrane region" description="Helical" evidence="5">
    <location>
        <begin position="337"/>
        <end position="359"/>
    </location>
</feature>
<evidence type="ECO:0000313" key="9">
    <source>
        <dbReference type="Proteomes" id="UP000004853"/>
    </source>
</evidence>
<keyword evidence="2 5" id="KW-0812">Transmembrane</keyword>
<feature type="transmembrane region" description="Helical" evidence="5">
    <location>
        <begin position="242"/>
        <end position="264"/>
    </location>
</feature>
<keyword evidence="3 5" id="KW-1133">Transmembrane helix</keyword>
<comment type="subcellular location">
    <subcellularLocation>
        <location evidence="5">Cell membrane</location>
        <topology evidence="5">Multi-pass membrane protein</topology>
    </subcellularLocation>
    <subcellularLocation>
        <location evidence="1">Endomembrane system</location>
        <topology evidence="1">Multi-pass membrane protein</topology>
    </subcellularLocation>
    <subcellularLocation>
        <location evidence="6">Membrane</location>
        <topology evidence="6">Multi-pass membrane protein</topology>
    </subcellularLocation>
</comment>
<evidence type="ECO:0000256" key="1">
    <source>
        <dbReference type="ARBA" id="ARBA00004127"/>
    </source>
</evidence>
<dbReference type="RefSeq" id="WP_006393412.1">
    <property type="nucleotide sequence ID" value="NZ_GL982453.1"/>
</dbReference>
<keyword evidence="5 8" id="KW-0830">Ubiquinone</keyword>
<dbReference type="OrthoDB" id="9768329at2"/>
<dbReference type="PATRIC" id="fig|1003200.3.peg.3378"/>
<evidence type="ECO:0000313" key="8">
    <source>
        <dbReference type="EMBL" id="EGP45257.1"/>
    </source>
</evidence>
<proteinExistence type="inferred from homology"/>
<evidence type="ECO:0000256" key="5">
    <source>
        <dbReference type="HAMAP-Rule" id="MF_00445"/>
    </source>
</evidence>
<feature type="domain" description="NADH:quinone oxidoreductase/Mrp antiporter transmembrane" evidence="7">
    <location>
        <begin position="127"/>
        <end position="429"/>
    </location>
</feature>
<evidence type="ECO:0000256" key="6">
    <source>
        <dbReference type="RuleBase" id="RU000320"/>
    </source>
</evidence>
<dbReference type="AlphaFoldDB" id="F7T388"/>
<feature type="transmembrane region" description="Helical" evidence="5">
    <location>
        <begin position="206"/>
        <end position="230"/>
    </location>
</feature>
<dbReference type="EMBL" id="AFRQ01000061">
    <property type="protein sequence ID" value="EGP45257.1"/>
    <property type="molecule type" value="Genomic_DNA"/>
</dbReference>
<dbReference type="NCBIfam" id="TIGR01770">
    <property type="entry name" value="NDH_I_N"/>
    <property type="match status" value="1"/>
</dbReference>
<feature type="transmembrane region" description="Helical" evidence="5">
    <location>
        <begin position="302"/>
        <end position="325"/>
    </location>
</feature>
<keyword evidence="5" id="KW-0874">Quinone</keyword>
<sequence length="494" mass="52660">MMQSQIDFALATPEILLLVFGLAILLVDAVSNHPERKPTFLLTMLALGVLTVVSVLQWKNGVTGSTFNGLYVTDELSHLLKIASYIAVAVTLVYGRVYAQLRDMMRGGELYVLTLFALLGQMVMISSGNLISIYLGLELMSLALYALIALRRDNVVATEAAMKYFVLGALASGFLLYGMSMVYGATGHLDLAEVSKVIAAGKAEKLALVFGIVFLVSGLAFKLGAVPFHMWVPDVYQGSPTAVTLILGGAPKLAAFAITLRLLVDGLHGLAADWQPMLMILAVLSLAIGNLTAIAQTNFKRMLAYSTISHMGFVLLGLMSGSVVGKPELASSAYGASLFYMLTYVLTTLASFGIVLLLSRQGFECEHIDDLKGLNRRSPWHAAIVLLLMFSLAGIPPLVGFYAKLAVLQALISAGHVTLAVIAVLFSLIGAFYYLRVVKVVYFDEPAADAAPMSATCGQRGVLSVNGLLILVLGLLPGGLMALCVQAIRSSLSL</sequence>
<dbReference type="InterPro" id="IPR001750">
    <property type="entry name" value="ND/Mrp_TM"/>
</dbReference>
<dbReference type="eggNOG" id="COG1007">
    <property type="taxonomic scope" value="Bacteria"/>
</dbReference>
<dbReference type="GO" id="GO:0008137">
    <property type="term" value="F:NADH dehydrogenase (ubiquinone) activity"/>
    <property type="evidence" value="ECO:0007669"/>
    <property type="project" value="InterPro"/>
</dbReference>
<dbReference type="EC" id="7.1.1.-" evidence="5"/>
<evidence type="ECO:0000256" key="3">
    <source>
        <dbReference type="ARBA" id="ARBA00022989"/>
    </source>
</evidence>
<comment type="function">
    <text evidence="5">NDH-1 shuttles electrons from NADH, via FMN and iron-sulfur (Fe-S) centers, to quinones in the respiratory chain. The immediate electron acceptor for the enzyme in this species is believed to be ubiquinone. Couples the redox reaction to proton translocation (for every two electrons transferred, four hydrogen ions are translocated across the cytoplasmic membrane), and thus conserves the redox energy in a proton gradient.</text>
</comment>
<keyword evidence="5" id="KW-0520">NAD</keyword>
<protein>
    <recommendedName>
        <fullName evidence="5">NADH-quinone oxidoreductase subunit N</fullName>
        <ecNumber evidence="5">7.1.1.-</ecNumber>
    </recommendedName>
    <alternativeName>
        <fullName evidence="5">NADH dehydrogenase I subunit N</fullName>
    </alternativeName>
    <alternativeName>
        <fullName evidence="5">NDH-1 subunit N</fullName>
    </alternativeName>
</protein>
<keyword evidence="8" id="KW-0560">Oxidoreductase</keyword>
<comment type="caution">
    <text evidence="8">The sequence shown here is derived from an EMBL/GenBank/DDBJ whole genome shotgun (WGS) entry which is preliminary data.</text>
</comment>
<organism evidence="8 9">
    <name type="scientific">Achromobacter insuavis AXX-A</name>
    <dbReference type="NCBI Taxonomy" id="1003200"/>
    <lineage>
        <taxon>Bacteria</taxon>
        <taxon>Pseudomonadati</taxon>
        <taxon>Pseudomonadota</taxon>
        <taxon>Betaproteobacteria</taxon>
        <taxon>Burkholderiales</taxon>
        <taxon>Alcaligenaceae</taxon>
        <taxon>Achromobacter</taxon>
    </lineage>
</organism>
<dbReference type="HOGENOM" id="CLU_007100_1_3_4"/>
<dbReference type="HAMAP" id="MF_00445">
    <property type="entry name" value="NDH1_NuoN_1"/>
    <property type="match status" value="1"/>
</dbReference>
<feature type="transmembrane region" description="Helical" evidence="5">
    <location>
        <begin position="380"/>
        <end position="399"/>
    </location>
</feature>
<keyword evidence="4 5" id="KW-0472">Membrane</keyword>
<feature type="transmembrane region" description="Helical" evidence="5">
    <location>
        <begin position="133"/>
        <end position="150"/>
    </location>
</feature>
<dbReference type="InterPro" id="IPR010096">
    <property type="entry name" value="NADH-Q_OxRdtase_suN/2"/>
</dbReference>
<comment type="similarity">
    <text evidence="5">Belongs to the complex I subunit 2 family.</text>
</comment>
<dbReference type="Proteomes" id="UP000004853">
    <property type="component" value="Unassembled WGS sequence"/>
</dbReference>
<accession>F7T388</accession>
<dbReference type="GO" id="GO:0050136">
    <property type="term" value="F:NADH dehydrogenase (quinone) (non-electrogenic) activity"/>
    <property type="evidence" value="ECO:0007669"/>
    <property type="project" value="UniProtKB-UniRule"/>
</dbReference>
<evidence type="ECO:0000259" key="7">
    <source>
        <dbReference type="Pfam" id="PF00361"/>
    </source>
</evidence>
<keyword evidence="5" id="KW-1003">Cell membrane</keyword>
<evidence type="ECO:0000256" key="4">
    <source>
        <dbReference type="ARBA" id="ARBA00023136"/>
    </source>
</evidence>
<dbReference type="GO" id="GO:0048038">
    <property type="term" value="F:quinone binding"/>
    <property type="evidence" value="ECO:0007669"/>
    <property type="project" value="UniProtKB-KW"/>
</dbReference>
<feature type="transmembrane region" description="Helical" evidence="5">
    <location>
        <begin position="411"/>
        <end position="435"/>
    </location>
</feature>
<dbReference type="NCBIfam" id="NF004442">
    <property type="entry name" value="PRK05777.1-5"/>
    <property type="match status" value="1"/>
</dbReference>
<comment type="subunit">
    <text evidence="5">NDH-1 is composed of 14 different subunits. Subunits NuoA, H, J, K, L, M, N constitute the membrane sector of the complex.</text>
</comment>
<feature type="transmembrane region" description="Helical" evidence="5">
    <location>
        <begin position="6"/>
        <end position="27"/>
    </location>
</feature>
<feature type="transmembrane region" description="Helical" evidence="5">
    <location>
        <begin position="162"/>
        <end position="186"/>
    </location>
</feature>
<evidence type="ECO:0000256" key="2">
    <source>
        <dbReference type="ARBA" id="ARBA00022692"/>
    </source>
</evidence>
<dbReference type="GO" id="GO:0042773">
    <property type="term" value="P:ATP synthesis coupled electron transport"/>
    <property type="evidence" value="ECO:0007669"/>
    <property type="project" value="InterPro"/>
</dbReference>
<reference evidence="8 9" key="1">
    <citation type="submission" date="2011-06" db="EMBL/GenBank/DDBJ databases">
        <authorList>
            <person name="Bador J."/>
            <person name="Amoureux L."/>
            <person name="Neuwirth C."/>
        </authorList>
    </citation>
    <scope>NUCLEOTIDE SEQUENCE [LARGE SCALE GENOMIC DNA]</scope>
    <source>
        <strain evidence="8 9">AXX-A</strain>
    </source>
</reference>
<dbReference type="PRINTS" id="PR01434">
    <property type="entry name" value="NADHDHGNASE5"/>
</dbReference>
<dbReference type="GO" id="GO:0005886">
    <property type="term" value="C:plasma membrane"/>
    <property type="evidence" value="ECO:0007669"/>
    <property type="project" value="UniProtKB-SubCell"/>
</dbReference>
<dbReference type="PANTHER" id="PTHR22773">
    <property type="entry name" value="NADH DEHYDROGENASE"/>
    <property type="match status" value="1"/>
</dbReference>
<feature type="transmembrane region" description="Helical" evidence="5">
    <location>
        <begin position="39"/>
        <end position="58"/>
    </location>
</feature>
<comment type="catalytic activity">
    <reaction evidence="5">
        <text>a quinone + NADH + 5 H(+)(in) = a quinol + NAD(+) + 4 H(+)(out)</text>
        <dbReference type="Rhea" id="RHEA:57888"/>
        <dbReference type="ChEBI" id="CHEBI:15378"/>
        <dbReference type="ChEBI" id="CHEBI:24646"/>
        <dbReference type="ChEBI" id="CHEBI:57540"/>
        <dbReference type="ChEBI" id="CHEBI:57945"/>
        <dbReference type="ChEBI" id="CHEBI:132124"/>
    </reaction>
</comment>
<feature type="transmembrane region" description="Helical" evidence="5">
    <location>
        <begin position="110"/>
        <end position="127"/>
    </location>
</feature>
<dbReference type="Pfam" id="PF00361">
    <property type="entry name" value="Proton_antipo_M"/>
    <property type="match status" value="1"/>
</dbReference>
<feature type="transmembrane region" description="Helical" evidence="5">
    <location>
        <begin position="276"/>
        <end position="295"/>
    </location>
</feature>